<reference evidence="1" key="1">
    <citation type="journal article" date="2016" name="Proc. Natl. Acad. Sci. U.S.A.">
        <title>Lipid metabolic changes in an early divergent fungus govern the establishment of a mutualistic symbiosis with endobacteria.</title>
        <authorList>
            <person name="Lastovetsky O.A."/>
            <person name="Gaspar M.L."/>
            <person name="Mondo S.J."/>
            <person name="LaButti K.M."/>
            <person name="Sandor L."/>
            <person name="Grigoriev I.V."/>
            <person name="Henry S.A."/>
            <person name="Pawlowska T.E."/>
        </authorList>
    </citation>
    <scope>NUCLEOTIDE SEQUENCE [LARGE SCALE GENOMIC DNA]</scope>
    <source>
        <strain evidence="1">ATCC 52814</strain>
    </source>
</reference>
<proteinExistence type="predicted"/>
<organism evidence="1">
    <name type="scientific">Rhizopus microsporus var. microsporus</name>
    <dbReference type="NCBI Taxonomy" id="86635"/>
    <lineage>
        <taxon>Eukaryota</taxon>
        <taxon>Fungi</taxon>
        <taxon>Fungi incertae sedis</taxon>
        <taxon>Mucoromycota</taxon>
        <taxon>Mucoromycotina</taxon>
        <taxon>Mucoromycetes</taxon>
        <taxon>Mucorales</taxon>
        <taxon>Mucorineae</taxon>
        <taxon>Rhizopodaceae</taxon>
        <taxon>Rhizopus</taxon>
    </lineage>
</organism>
<dbReference type="EMBL" id="KV922268">
    <property type="protein sequence ID" value="ORE00808.1"/>
    <property type="molecule type" value="Genomic_DNA"/>
</dbReference>
<accession>A0A1X0QM32</accession>
<sequence>MRIHLIEGDGRRTHSLPTMEEVAAIILIKHFDRNSCDIVLNLTSTNINDGFRQEHDFEQYFQRISQTHAAYMPTHYVLLFPHETYGRRWSLRLSFSLFTATSSITVPGA</sequence>
<protein>
    <submittedName>
        <fullName evidence="1">Uncharacterized protein</fullName>
    </submittedName>
</protein>
<evidence type="ECO:0000313" key="1">
    <source>
        <dbReference type="EMBL" id="ORE00808.1"/>
    </source>
</evidence>
<name>A0A1X0QM32_RHIZD</name>
<dbReference type="VEuPathDB" id="FungiDB:BCV72DRAFT_97336"/>
<gene>
    <name evidence="1" type="ORF">BCV72DRAFT_97336</name>
</gene>
<dbReference type="Proteomes" id="UP000242414">
    <property type="component" value="Unassembled WGS sequence"/>
</dbReference>
<dbReference type="AlphaFoldDB" id="A0A1X0QM32"/>